<sequence>MVVVLHYDTHSLEASSLVSITLSSTRLLFVSIFQKICLACVQKLCAAVMVQLLLFRLLTIHNHCLTLLTTGCQ</sequence>
<evidence type="ECO:0000313" key="2">
    <source>
        <dbReference type="Proteomes" id="UP000230069"/>
    </source>
</evidence>
<dbReference type="InParanoid" id="A0A2G5CKX9"/>
<reference evidence="1 2" key="1">
    <citation type="submission" date="2017-09" db="EMBL/GenBank/DDBJ databases">
        <title>WGS assembly of Aquilegia coerulea Goldsmith.</title>
        <authorList>
            <person name="Hodges S."/>
            <person name="Kramer E."/>
            <person name="Nordborg M."/>
            <person name="Tomkins J."/>
            <person name="Borevitz J."/>
            <person name="Derieg N."/>
            <person name="Yan J."/>
            <person name="Mihaltcheva S."/>
            <person name="Hayes R.D."/>
            <person name="Rokhsar D."/>
        </authorList>
    </citation>
    <scope>NUCLEOTIDE SEQUENCE [LARGE SCALE GENOMIC DNA]</scope>
    <source>
        <strain evidence="2">cv. Goldsmith</strain>
    </source>
</reference>
<organism evidence="1 2">
    <name type="scientific">Aquilegia coerulea</name>
    <name type="common">Rocky mountain columbine</name>
    <dbReference type="NCBI Taxonomy" id="218851"/>
    <lineage>
        <taxon>Eukaryota</taxon>
        <taxon>Viridiplantae</taxon>
        <taxon>Streptophyta</taxon>
        <taxon>Embryophyta</taxon>
        <taxon>Tracheophyta</taxon>
        <taxon>Spermatophyta</taxon>
        <taxon>Magnoliopsida</taxon>
        <taxon>Ranunculales</taxon>
        <taxon>Ranunculaceae</taxon>
        <taxon>Thalictroideae</taxon>
        <taxon>Aquilegia</taxon>
    </lineage>
</organism>
<gene>
    <name evidence="1" type="ORF">AQUCO_04700058v1</name>
</gene>
<dbReference type="AlphaFoldDB" id="A0A2G5CKX9"/>
<dbReference type="Proteomes" id="UP000230069">
    <property type="component" value="Unassembled WGS sequence"/>
</dbReference>
<evidence type="ECO:0000313" key="1">
    <source>
        <dbReference type="EMBL" id="PIA31931.1"/>
    </source>
</evidence>
<protein>
    <submittedName>
        <fullName evidence="1">Uncharacterized protein</fullName>
    </submittedName>
</protein>
<name>A0A2G5CKX9_AQUCA</name>
<dbReference type="EMBL" id="KZ305064">
    <property type="protein sequence ID" value="PIA31931.1"/>
    <property type="molecule type" value="Genomic_DNA"/>
</dbReference>
<proteinExistence type="predicted"/>
<accession>A0A2G5CKX9</accession>
<keyword evidence="2" id="KW-1185">Reference proteome</keyword>